<name>A0AAD1ZKN6_9LAMI</name>
<dbReference type="GO" id="GO:0008242">
    <property type="term" value="F:omega peptidase activity"/>
    <property type="evidence" value="ECO:0007669"/>
    <property type="project" value="UniProtKB-EC"/>
</dbReference>
<dbReference type="Proteomes" id="UP000834106">
    <property type="component" value="Chromosome 11"/>
</dbReference>
<evidence type="ECO:0000256" key="1">
    <source>
        <dbReference type="ARBA" id="ARBA00000721"/>
    </source>
</evidence>
<comment type="subunit">
    <text evidence="4">Homotetramer.</text>
</comment>
<dbReference type="InterPro" id="IPR001375">
    <property type="entry name" value="Peptidase_S9_cat"/>
</dbReference>
<evidence type="ECO:0000259" key="8">
    <source>
        <dbReference type="Pfam" id="PF00326"/>
    </source>
</evidence>
<dbReference type="AlphaFoldDB" id="A0AAD1ZKN6"/>
<keyword evidence="11" id="KW-1185">Reference proteome</keyword>
<evidence type="ECO:0000256" key="3">
    <source>
        <dbReference type="ARBA" id="ARBA00010040"/>
    </source>
</evidence>
<protein>
    <recommendedName>
        <fullName evidence="5">acylaminoacyl-peptidase</fullName>
        <ecNumber evidence="5">3.4.19.1</ecNumber>
    </recommendedName>
</protein>
<evidence type="ECO:0000256" key="4">
    <source>
        <dbReference type="ARBA" id="ARBA00011881"/>
    </source>
</evidence>
<dbReference type="Gene3D" id="3.40.50.1820">
    <property type="entry name" value="alpha/beta hydrolase"/>
    <property type="match status" value="1"/>
</dbReference>
<feature type="domain" description="Peptidase S9 prolyl oligopeptidase catalytic" evidence="8">
    <location>
        <begin position="608"/>
        <end position="824"/>
    </location>
</feature>
<dbReference type="PANTHER" id="PTHR42776:SF4">
    <property type="entry name" value="ACYLAMINO-ACID-RELEASING ENZYME"/>
    <property type="match status" value="1"/>
</dbReference>
<reference evidence="10" key="1">
    <citation type="submission" date="2023-05" db="EMBL/GenBank/DDBJ databases">
        <authorList>
            <person name="Huff M."/>
        </authorList>
    </citation>
    <scope>NUCLEOTIDE SEQUENCE</scope>
</reference>
<dbReference type="FunFam" id="3.40.50.1820:FF:000146">
    <property type="entry name" value="Acylamino-acid-releasing enzyme"/>
    <property type="match status" value="1"/>
</dbReference>
<dbReference type="InterPro" id="IPR029058">
    <property type="entry name" value="AB_hydrolase_fold"/>
</dbReference>
<dbReference type="InterPro" id="IPR045550">
    <property type="entry name" value="AARE_N"/>
</dbReference>
<keyword evidence="6" id="KW-0963">Cytoplasm</keyword>
<sequence>MTKLQVLHSTTTTFTLQLHSCFNTSFSSLSILPKNKFPRCPRPLSLSSSTKFSVSSAMESAGTNSIKETPAGFDAAAEEEYESLSKLLIEFSDIPAIDKAWTFASQNGSQAMFSISQANLLANKRRNSILTSHILKESNNSISFHWAPFPIEVTGVSVMVPSPSGSKLLIVRNSENDSPTHFEIWGPSVVKKDIPIPHSKHGSVYSDGWFEGISWNSDETLIAYVAEEPDQPKPTFTDLGYKKGGSKDKDCGIWKGQGDWEEDWGETYVGKRQPALFVISVNSGEVCAVEGVGRSLSVGQVVWAPSTEDQHQYLVFVGWPSDARKLGIKYCYNRPCALYAVKAPSFESEATQTRNAAEDMPIVNLTRSISSAFFPRFSPDGKFLIFLSAKSSVDSGAHSATDSLHRIDWPTAGKLGPSFEVVDVVPVVMCPEDGAFPGLYCSNILSGPWLSDGHTVVLSSVWGSAERLLSVNVLSGNVSVISPNSSNFSWNVLALDGDNIIAVCSSPVDIPQIKYGYPVGKTAGDAQWDWLDVSSPTTKCSEKAMSLSASQEFNIMKIPVKDVSENLTKGASKPFEAIYVSSKSRKGDTLNPLIVILHGGPHSVSVTSFSKSLAFLSSLGYSLLIVNYRGSLGFGEEALQSLPGKVGSQDVNDVLTAIDHVVNMGLADPSKIAVLGGSHGGFLTTHLIGQAPDKFAAAAARNPVCNVALMIGTTDIPDWCYFEAYGSEGKSRFTESPSVEHLAQFHSKSPISHISKVKTPTLILLGAQDLRVPVSNGLQYARALKEKGVETKVIVFPSDVHGIDRPQSDFESFLNIGVWFKKYCK</sequence>
<dbReference type="Pfam" id="PF00326">
    <property type="entry name" value="Peptidase_S9"/>
    <property type="match status" value="1"/>
</dbReference>
<evidence type="ECO:0000256" key="6">
    <source>
        <dbReference type="ARBA" id="ARBA00022490"/>
    </source>
</evidence>
<dbReference type="PROSITE" id="PS00708">
    <property type="entry name" value="PRO_ENDOPEP_SER"/>
    <property type="match status" value="1"/>
</dbReference>
<organism evidence="10 11">
    <name type="scientific">Fraxinus pennsylvanica</name>
    <dbReference type="NCBI Taxonomy" id="56036"/>
    <lineage>
        <taxon>Eukaryota</taxon>
        <taxon>Viridiplantae</taxon>
        <taxon>Streptophyta</taxon>
        <taxon>Embryophyta</taxon>
        <taxon>Tracheophyta</taxon>
        <taxon>Spermatophyta</taxon>
        <taxon>Magnoliopsida</taxon>
        <taxon>eudicotyledons</taxon>
        <taxon>Gunneridae</taxon>
        <taxon>Pentapetalae</taxon>
        <taxon>asterids</taxon>
        <taxon>lamiids</taxon>
        <taxon>Lamiales</taxon>
        <taxon>Oleaceae</taxon>
        <taxon>Oleeae</taxon>
        <taxon>Fraxinus</taxon>
    </lineage>
</organism>
<dbReference type="SUPFAM" id="SSF82171">
    <property type="entry name" value="DPP6 N-terminal domain-like"/>
    <property type="match status" value="1"/>
</dbReference>
<proteinExistence type="inferred from homology"/>
<dbReference type="InterPro" id="IPR002471">
    <property type="entry name" value="Pept_S9_AS"/>
</dbReference>
<evidence type="ECO:0000313" key="10">
    <source>
        <dbReference type="EMBL" id="CAI9771289.1"/>
    </source>
</evidence>
<evidence type="ECO:0000256" key="2">
    <source>
        <dbReference type="ARBA" id="ARBA00004496"/>
    </source>
</evidence>
<gene>
    <name evidence="10" type="ORF">FPE_LOCUS18719</name>
</gene>
<dbReference type="Pfam" id="PF19283">
    <property type="entry name" value="APEH_N"/>
    <property type="match status" value="1"/>
</dbReference>
<evidence type="ECO:0000256" key="5">
    <source>
        <dbReference type="ARBA" id="ARBA00012917"/>
    </source>
</evidence>
<dbReference type="PANTHER" id="PTHR42776">
    <property type="entry name" value="SERINE PEPTIDASE S9 FAMILY MEMBER"/>
    <property type="match status" value="1"/>
</dbReference>
<accession>A0AAD1ZKN6</accession>
<dbReference type="EMBL" id="OU503046">
    <property type="protein sequence ID" value="CAI9771289.1"/>
    <property type="molecule type" value="Genomic_DNA"/>
</dbReference>
<dbReference type="GO" id="GO:0005737">
    <property type="term" value="C:cytoplasm"/>
    <property type="evidence" value="ECO:0007669"/>
    <property type="project" value="UniProtKB-SubCell"/>
</dbReference>
<evidence type="ECO:0000313" key="11">
    <source>
        <dbReference type="Proteomes" id="UP000834106"/>
    </source>
</evidence>
<comment type="similarity">
    <text evidence="3">Belongs to the peptidase S9C family.</text>
</comment>
<evidence type="ECO:0000259" key="9">
    <source>
        <dbReference type="Pfam" id="PF19283"/>
    </source>
</evidence>
<evidence type="ECO:0000256" key="7">
    <source>
        <dbReference type="ARBA" id="ARBA00022801"/>
    </source>
</evidence>
<dbReference type="GO" id="GO:0006508">
    <property type="term" value="P:proteolysis"/>
    <property type="evidence" value="ECO:0007669"/>
    <property type="project" value="InterPro"/>
</dbReference>
<dbReference type="EC" id="3.4.19.1" evidence="5"/>
<comment type="catalytic activity">
    <reaction evidence="1">
        <text>Cleavage of an N-acetyl or N-formyl amino acid from the N-terminus of a polypeptide.</text>
        <dbReference type="EC" id="3.4.19.1"/>
    </reaction>
</comment>
<feature type="domain" description="Acylamino-acid-releasing enzyme N-terminal" evidence="9">
    <location>
        <begin position="67"/>
        <end position="543"/>
    </location>
</feature>
<dbReference type="GO" id="GO:0004252">
    <property type="term" value="F:serine-type endopeptidase activity"/>
    <property type="evidence" value="ECO:0007669"/>
    <property type="project" value="InterPro"/>
</dbReference>
<dbReference type="SUPFAM" id="SSF53474">
    <property type="entry name" value="alpha/beta-Hydrolases"/>
    <property type="match status" value="1"/>
</dbReference>
<keyword evidence="7" id="KW-0378">Hydrolase</keyword>
<comment type="subcellular location">
    <subcellularLocation>
        <location evidence="2">Cytoplasm</location>
    </subcellularLocation>
</comment>